<evidence type="ECO:0008006" key="4">
    <source>
        <dbReference type="Google" id="ProtNLM"/>
    </source>
</evidence>
<evidence type="ECO:0000313" key="3">
    <source>
        <dbReference type="Proteomes" id="UP000504724"/>
    </source>
</evidence>
<evidence type="ECO:0000256" key="1">
    <source>
        <dbReference type="SAM" id="SignalP"/>
    </source>
</evidence>
<keyword evidence="1" id="KW-0732">Signal</keyword>
<name>A0A7D4SSG0_9GAMM</name>
<gene>
    <name evidence="2" type="ORF">HQN79_07185</name>
</gene>
<dbReference type="Proteomes" id="UP000504724">
    <property type="component" value="Chromosome"/>
</dbReference>
<dbReference type="PROSITE" id="PS51257">
    <property type="entry name" value="PROKAR_LIPOPROTEIN"/>
    <property type="match status" value="1"/>
</dbReference>
<protein>
    <recommendedName>
        <fullName evidence="4">Lipoprotein</fullName>
    </recommendedName>
</protein>
<organism evidence="2 3">
    <name type="scientific">Thiomicrorhabdus xiamenensis</name>
    <dbReference type="NCBI Taxonomy" id="2739063"/>
    <lineage>
        <taxon>Bacteria</taxon>
        <taxon>Pseudomonadati</taxon>
        <taxon>Pseudomonadota</taxon>
        <taxon>Gammaproteobacteria</taxon>
        <taxon>Thiotrichales</taxon>
        <taxon>Piscirickettsiaceae</taxon>
        <taxon>Thiomicrorhabdus</taxon>
    </lineage>
</organism>
<sequence>MASKPSKFLRHGIGSLSLLVAVSFLASGCSVQSGAAKIEQGLSAIGHSLQKLEEDVHNKQLAENEYLIWQSSHESFKSFDSSHFRTVAKQLCPIGYVPLSRQARKDGELAASDALCDGECGYTLEWHIRCQDVPEEPFSLFGKT</sequence>
<accession>A0A7D4SSG0</accession>
<reference evidence="2 3" key="1">
    <citation type="submission" date="2020-05" db="EMBL/GenBank/DDBJ databases">
        <title>Thiomicrorhabdus sediminis sp.nov. and Thiomicrorhabdus xiamenensis sp.nov., novel sulfur-oxidizing bacteria isolated from coastal sediment.</title>
        <authorList>
            <person name="Liu X."/>
        </authorList>
    </citation>
    <scope>NUCLEOTIDE SEQUENCE [LARGE SCALE GENOMIC DNA]</scope>
    <source>
        <strain evidence="2 3">G2</strain>
    </source>
</reference>
<dbReference type="AlphaFoldDB" id="A0A7D4SSG0"/>
<dbReference type="RefSeq" id="WP_173285261.1">
    <property type="nucleotide sequence ID" value="NZ_CP054020.1"/>
</dbReference>
<dbReference type="KEGG" id="txa:HQN79_07185"/>
<dbReference type="EMBL" id="CP054020">
    <property type="protein sequence ID" value="QKI89363.1"/>
    <property type="molecule type" value="Genomic_DNA"/>
</dbReference>
<feature type="signal peptide" evidence="1">
    <location>
        <begin position="1"/>
        <end position="26"/>
    </location>
</feature>
<proteinExistence type="predicted"/>
<feature type="chain" id="PRO_5028890399" description="Lipoprotein" evidence="1">
    <location>
        <begin position="27"/>
        <end position="144"/>
    </location>
</feature>
<evidence type="ECO:0000313" key="2">
    <source>
        <dbReference type="EMBL" id="QKI89363.1"/>
    </source>
</evidence>
<keyword evidence="3" id="KW-1185">Reference proteome</keyword>